<reference evidence="1" key="1">
    <citation type="submission" date="2021-01" db="EMBL/GenBank/DDBJ databases">
        <authorList>
            <consortium name="Genoscope - CEA"/>
            <person name="William W."/>
        </authorList>
    </citation>
    <scope>NUCLEOTIDE SEQUENCE</scope>
</reference>
<protein>
    <submittedName>
        <fullName evidence="1">Uncharacterized protein</fullName>
    </submittedName>
</protein>
<dbReference type="Proteomes" id="UP000692954">
    <property type="component" value="Unassembled WGS sequence"/>
</dbReference>
<dbReference type="AlphaFoldDB" id="A0A8S1RQ80"/>
<evidence type="ECO:0000313" key="1">
    <source>
        <dbReference type="EMBL" id="CAD8129627.1"/>
    </source>
</evidence>
<organism evidence="1 2">
    <name type="scientific">Paramecium sonneborni</name>
    <dbReference type="NCBI Taxonomy" id="65129"/>
    <lineage>
        <taxon>Eukaryota</taxon>
        <taxon>Sar</taxon>
        <taxon>Alveolata</taxon>
        <taxon>Ciliophora</taxon>
        <taxon>Intramacronucleata</taxon>
        <taxon>Oligohymenophorea</taxon>
        <taxon>Peniculida</taxon>
        <taxon>Parameciidae</taxon>
        <taxon>Paramecium</taxon>
    </lineage>
</organism>
<gene>
    <name evidence="1" type="ORF">PSON_ATCC_30995.1.T2350007</name>
</gene>
<sequence>MVLIYRQQINQIKKVVWIQQIIKQLANEQVKDVEKQIKYNFKQQLIKQIIQFTYIRLISVTSACTGLVNRPTKALLVLQLQEKLIVQQVQQPLQRVFQVEMHELLQSQKVIKSSIVIQQVCNISFVATQSNKFISNKSAKAVVKNLLENLVNLLVVHLQQNSHQCVIIISQCAECYIGQKEQNCFLKKSCQFNEFDQVNKENTQVEKPLYQCNKVDSSYQYATTGDGCLQVQCWFVQDIVQLLLLIAQDKECLQYNNPNLVHIYVEVFGHLKKQNMCIK</sequence>
<keyword evidence="2" id="KW-1185">Reference proteome</keyword>
<name>A0A8S1RQ80_9CILI</name>
<dbReference type="EMBL" id="CAJJDN010000235">
    <property type="protein sequence ID" value="CAD8129627.1"/>
    <property type="molecule type" value="Genomic_DNA"/>
</dbReference>
<evidence type="ECO:0000313" key="2">
    <source>
        <dbReference type="Proteomes" id="UP000692954"/>
    </source>
</evidence>
<proteinExistence type="predicted"/>
<accession>A0A8S1RQ80</accession>
<comment type="caution">
    <text evidence="1">The sequence shown here is derived from an EMBL/GenBank/DDBJ whole genome shotgun (WGS) entry which is preliminary data.</text>
</comment>